<feature type="transmembrane region" description="Helical" evidence="10">
    <location>
        <begin position="6"/>
        <end position="23"/>
    </location>
</feature>
<evidence type="ECO:0000256" key="2">
    <source>
        <dbReference type="ARBA" id="ARBA00004141"/>
    </source>
</evidence>
<evidence type="ECO:0000259" key="11">
    <source>
        <dbReference type="Pfam" id="PF02163"/>
    </source>
</evidence>
<keyword evidence="8 10" id="KW-1133">Transmembrane helix</keyword>
<protein>
    <submittedName>
        <fullName evidence="12">Site-2 protease family protein</fullName>
    </submittedName>
</protein>
<reference evidence="12" key="1">
    <citation type="submission" date="2021-02" db="EMBL/GenBank/DDBJ databases">
        <title>Metagenome analyses of Stigonema ocellatum DSM 106950, Chlorogloea purpurea SAG 13.99 and Gomphosphaeria aponina DSM 107014.</title>
        <authorList>
            <person name="Marter P."/>
            <person name="Huang S."/>
        </authorList>
    </citation>
    <scope>NUCLEOTIDE SEQUENCE</scope>
    <source>
        <strain evidence="12">JP213</strain>
    </source>
</reference>
<dbReference type="Proteomes" id="UP000767446">
    <property type="component" value="Unassembled WGS sequence"/>
</dbReference>
<evidence type="ECO:0000256" key="9">
    <source>
        <dbReference type="ARBA" id="ARBA00023136"/>
    </source>
</evidence>
<comment type="subcellular location">
    <subcellularLocation>
        <location evidence="2">Membrane</location>
        <topology evidence="2">Multi-pass membrane protein</topology>
    </subcellularLocation>
</comment>
<dbReference type="GO" id="GO:0016020">
    <property type="term" value="C:membrane"/>
    <property type="evidence" value="ECO:0007669"/>
    <property type="project" value="UniProtKB-SubCell"/>
</dbReference>
<dbReference type="GO" id="GO:0006508">
    <property type="term" value="P:proteolysis"/>
    <property type="evidence" value="ECO:0007669"/>
    <property type="project" value="UniProtKB-KW"/>
</dbReference>
<accession>A0A941GQE7</accession>
<comment type="cofactor">
    <cofactor evidence="1">
        <name>Zn(2+)</name>
        <dbReference type="ChEBI" id="CHEBI:29105"/>
    </cofactor>
</comment>
<evidence type="ECO:0000256" key="5">
    <source>
        <dbReference type="ARBA" id="ARBA00022692"/>
    </source>
</evidence>
<feature type="transmembrane region" description="Helical" evidence="10">
    <location>
        <begin position="30"/>
        <end position="51"/>
    </location>
</feature>
<evidence type="ECO:0000256" key="4">
    <source>
        <dbReference type="ARBA" id="ARBA00022670"/>
    </source>
</evidence>
<dbReference type="Pfam" id="PF02163">
    <property type="entry name" value="Peptidase_M50"/>
    <property type="match status" value="1"/>
</dbReference>
<evidence type="ECO:0000256" key="10">
    <source>
        <dbReference type="SAM" id="Phobius"/>
    </source>
</evidence>
<dbReference type="InterPro" id="IPR044838">
    <property type="entry name" value="EGY1-like"/>
</dbReference>
<feature type="transmembrane region" description="Helical" evidence="10">
    <location>
        <begin position="468"/>
        <end position="492"/>
    </location>
</feature>
<dbReference type="CDD" id="cd06160">
    <property type="entry name" value="S2P-M50_like_2"/>
    <property type="match status" value="1"/>
</dbReference>
<feature type="transmembrane region" description="Helical" evidence="10">
    <location>
        <begin position="351"/>
        <end position="372"/>
    </location>
</feature>
<dbReference type="GO" id="GO:0008233">
    <property type="term" value="F:peptidase activity"/>
    <property type="evidence" value="ECO:0007669"/>
    <property type="project" value="UniProtKB-KW"/>
</dbReference>
<sequence>MELWFILIIFLGVFTYFLIRSSSAMTTTPIWLLWLVIMTPALIWSAWLLLFGLEVEIPALLMIIPFVVCPLVYVWVFQKGRKTPETTQKNWERQPENEQETIKVLEELGKIKPIDKNEEKALRNCFPWGLYYLQNIDYRPQAILCRGKLRAVPEVAYKKIKENVEKVFGDRFLVIFQESLQGQPFFALVPNPWAKSKKKQETSEELQKPGLVLGLLLITLFTTTIAGVEMSGISAEQFQSNPALLMNGLPYSLGLMTILGCHEFSHYLTAIRYKVKATLPYFIPFPGFLGTFGAFVQMRSPLPHRQAIFDVAIAGPIGGLILTLPILFWGLSQSEIVPIAENSSMVNIEALDPRFSFLFSLIAKFALGNSLTQGMAIQLHPAAVAGYIGLIITALNLIPVGQLDGGHIVHAMLGQRAGIIISQVTRILMFILAMVHGEFLIWAIFLLLMPAANPALNDVTELDNGRDFLGMVMLVFVIAIILPLPGTIAQLLNI</sequence>
<dbReference type="PANTHER" id="PTHR31412:SF0">
    <property type="entry name" value="ZINC METALLOPROTEASE EGY1, CHLOROPLASTIC-RELATED"/>
    <property type="match status" value="1"/>
</dbReference>
<feature type="transmembrane region" description="Helical" evidence="10">
    <location>
        <begin position="210"/>
        <end position="228"/>
    </location>
</feature>
<keyword evidence="5 10" id="KW-0812">Transmembrane</keyword>
<keyword evidence="4 12" id="KW-0645">Protease</keyword>
<keyword evidence="6" id="KW-0378">Hydrolase</keyword>
<dbReference type="AlphaFoldDB" id="A0A941GQE7"/>
<name>A0A941GQE7_9CHRO</name>
<evidence type="ECO:0000256" key="3">
    <source>
        <dbReference type="ARBA" id="ARBA00007931"/>
    </source>
</evidence>
<dbReference type="EMBL" id="JADQBC010000069">
    <property type="protein sequence ID" value="MBR8828414.1"/>
    <property type="molecule type" value="Genomic_DNA"/>
</dbReference>
<feature type="transmembrane region" description="Helical" evidence="10">
    <location>
        <begin position="248"/>
        <end position="267"/>
    </location>
</feature>
<organism evidence="12 13">
    <name type="scientific">Gomphosphaeria aponina SAG 52.96 = DSM 107014</name>
    <dbReference type="NCBI Taxonomy" id="1521640"/>
    <lineage>
        <taxon>Bacteria</taxon>
        <taxon>Bacillati</taxon>
        <taxon>Cyanobacteriota</taxon>
        <taxon>Cyanophyceae</taxon>
        <taxon>Oscillatoriophycideae</taxon>
        <taxon>Chroococcales</taxon>
        <taxon>Gomphosphaeriaceae</taxon>
        <taxon>Gomphosphaeria</taxon>
    </lineage>
</organism>
<evidence type="ECO:0000256" key="6">
    <source>
        <dbReference type="ARBA" id="ARBA00022801"/>
    </source>
</evidence>
<keyword evidence="9 10" id="KW-0472">Membrane</keyword>
<comment type="caution">
    <text evidence="12">The sequence shown here is derived from an EMBL/GenBank/DDBJ whole genome shotgun (WGS) entry which is preliminary data.</text>
</comment>
<feature type="domain" description="Peptidase M50" evidence="11">
    <location>
        <begin position="252"/>
        <end position="430"/>
    </location>
</feature>
<dbReference type="PANTHER" id="PTHR31412">
    <property type="entry name" value="ZINC METALLOPROTEASE EGY1"/>
    <property type="match status" value="1"/>
</dbReference>
<comment type="similarity">
    <text evidence="3">Belongs to the peptidase M50B family.</text>
</comment>
<feature type="transmembrane region" description="Helical" evidence="10">
    <location>
        <begin position="57"/>
        <end position="76"/>
    </location>
</feature>
<keyword evidence="7" id="KW-0809">Transit peptide</keyword>
<evidence type="ECO:0000313" key="12">
    <source>
        <dbReference type="EMBL" id="MBR8828414.1"/>
    </source>
</evidence>
<feature type="transmembrane region" description="Helical" evidence="10">
    <location>
        <begin position="308"/>
        <end position="331"/>
    </location>
</feature>
<feature type="transmembrane region" description="Helical" evidence="10">
    <location>
        <begin position="424"/>
        <end position="448"/>
    </location>
</feature>
<evidence type="ECO:0000256" key="8">
    <source>
        <dbReference type="ARBA" id="ARBA00022989"/>
    </source>
</evidence>
<proteinExistence type="inferred from homology"/>
<evidence type="ECO:0000256" key="7">
    <source>
        <dbReference type="ARBA" id="ARBA00022946"/>
    </source>
</evidence>
<feature type="transmembrane region" description="Helical" evidence="10">
    <location>
        <begin position="384"/>
        <end position="403"/>
    </location>
</feature>
<evidence type="ECO:0000313" key="13">
    <source>
        <dbReference type="Proteomes" id="UP000767446"/>
    </source>
</evidence>
<feature type="transmembrane region" description="Helical" evidence="10">
    <location>
        <begin position="279"/>
        <end position="296"/>
    </location>
</feature>
<dbReference type="InterPro" id="IPR008915">
    <property type="entry name" value="Peptidase_M50"/>
</dbReference>
<gene>
    <name evidence="12" type="ORF">DSM107014_11040</name>
</gene>
<evidence type="ECO:0000256" key="1">
    <source>
        <dbReference type="ARBA" id="ARBA00001947"/>
    </source>
</evidence>